<dbReference type="EMBL" id="SHLA01000001">
    <property type="protein sequence ID" value="RZU60805.1"/>
    <property type="molecule type" value="Genomic_DNA"/>
</dbReference>
<keyword evidence="1" id="KW-0812">Transmembrane</keyword>
<organism evidence="2 3">
    <name type="scientific">Zhihengliuella halotolerans</name>
    <dbReference type="NCBI Taxonomy" id="370736"/>
    <lineage>
        <taxon>Bacteria</taxon>
        <taxon>Bacillati</taxon>
        <taxon>Actinomycetota</taxon>
        <taxon>Actinomycetes</taxon>
        <taxon>Micrococcales</taxon>
        <taxon>Micrococcaceae</taxon>
        <taxon>Zhihengliuella</taxon>
    </lineage>
</organism>
<gene>
    <name evidence="2" type="ORF">EV380_0353</name>
</gene>
<dbReference type="InterPro" id="IPR007047">
    <property type="entry name" value="Flp_Fap"/>
</dbReference>
<reference evidence="2 3" key="1">
    <citation type="submission" date="2019-02" db="EMBL/GenBank/DDBJ databases">
        <title>Sequencing the genomes of 1000 actinobacteria strains.</title>
        <authorList>
            <person name="Klenk H.-P."/>
        </authorList>
    </citation>
    <scope>NUCLEOTIDE SEQUENCE [LARGE SCALE GENOMIC DNA]</scope>
    <source>
        <strain evidence="2 3">DSM 17364</strain>
    </source>
</reference>
<name>A0A4Q8AB62_9MICC</name>
<comment type="caution">
    <text evidence="2">The sequence shown here is derived from an EMBL/GenBank/DDBJ whole genome shotgun (WGS) entry which is preliminary data.</text>
</comment>
<keyword evidence="1" id="KW-0472">Membrane</keyword>
<evidence type="ECO:0000256" key="1">
    <source>
        <dbReference type="SAM" id="Phobius"/>
    </source>
</evidence>
<keyword evidence="1" id="KW-1133">Transmembrane helix</keyword>
<keyword evidence="3" id="KW-1185">Reference proteome</keyword>
<dbReference type="AlphaFoldDB" id="A0A4Q8AB62"/>
<feature type="transmembrane region" description="Helical" evidence="1">
    <location>
        <begin position="28"/>
        <end position="49"/>
    </location>
</feature>
<accession>A0A4Q8AB62</accession>
<evidence type="ECO:0000313" key="3">
    <source>
        <dbReference type="Proteomes" id="UP000292685"/>
    </source>
</evidence>
<proteinExistence type="predicted"/>
<evidence type="ECO:0000313" key="2">
    <source>
        <dbReference type="EMBL" id="RZU60805.1"/>
    </source>
</evidence>
<dbReference type="RefSeq" id="WP_165391863.1">
    <property type="nucleotide sequence ID" value="NZ_PGGT01000039.1"/>
</dbReference>
<dbReference type="Pfam" id="PF04964">
    <property type="entry name" value="Flp_Fap"/>
    <property type="match status" value="1"/>
</dbReference>
<dbReference type="Proteomes" id="UP000292685">
    <property type="component" value="Unassembled WGS sequence"/>
</dbReference>
<sequence length="71" mass="7502">MNTFFANIYLALETLGGRLRREEKGATAVEYGLTIGLISLVVLIGAAAMTGALNNLWTEIGAYLQGIADGL</sequence>
<protein>
    <submittedName>
        <fullName evidence="2">Pilus assembly protein Flp/PilA</fullName>
    </submittedName>
</protein>